<sequence length="149" mass="14899">MRNHAPASTSDVQAAAPNENEPAGRSPQAAQGPIVEPVSAAGIAAPVTPPSATPAPPTPASPTPADLGRRILSTAFVRVGPGGHLTIAHRDGTTHVLRDVVIGPKDYCGTRLDGHAPGARYCGAYADVTAARPGDAPVGAAPIDAANPR</sequence>
<name>A0ABY4TSD4_9SPHN</name>
<dbReference type="EMBL" id="CP098401">
    <property type="protein sequence ID" value="URW75323.1"/>
    <property type="molecule type" value="Genomic_DNA"/>
</dbReference>
<proteinExistence type="predicted"/>
<dbReference type="RefSeq" id="WP_250751378.1">
    <property type="nucleotide sequence ID" value="NZ_CP098401.1"/>
</dbReference>
<gene>
    <name evidence="2" type="ORF">M9980_12390</name>
</gene>
<protein>
    <submittedName>
        <fullName evidence="2">Uncharacterized protein</fullName>
    </submittedName>
</protein>
<evidence type="ECO:0000313" key="2">
    <source>
        <dbReference type="EMBL" id="URW75323.1"/>
    </source>
</evidence>
<feature type="region of interest" description="Disordered" evidence="1">
    <location>
        <begin position="1"/>
        <end position="67"/>
    </location>
</feature>
<feature type="compositionally biased region" description="Polar residues" evidence="1">
    <location>
        <begin position="1"/>
        <end position="12"/>
    </location>
</feature>
<keyword evidence="3" id="KW-1185">Reference proteome</keyword>
<evidence type="ECO:0000256" key="1">
    <source>
        <dbReference type="SAM" id="MobiDB-lite"/>
    </source>
</evidence>
<feature type="compositionally biased region" description="Pro residues" evidence="1">
    <location>
        <begin position="47"/>
        <end position="62"/>
    </location>
</feature>
<accession>A0ABY4TSD4</accession>
<evidence type="ECO:0000313" key="3">
    <source>
        <dbReference type="Proteomes" id="UP001055580"/>
    </source>
</evidence>
<reference evidence="2" key="1">
    <citation type="submission" date="2022-05" db="EMBL/GenBank/DDBJ databases">
        <title>Sphingomonas sp. strain RMG20 Genome sequencing and assembly.</title>
        <authorList>
            <person name="Kim I."/>
        </authorList>
    </citation>
    <scope>NUCLEOTIDE SEQUENCE</scope>
    <source>
        <strain evidence="2">RMG20</strain>
    </source>
</reference>
<organism evidence="2 3">
    <name type="scientific">Sphingomonas donggukensis</name>
    <dbReference type="NCBI Taxonomy" id="2949093"/>
    <lineage>
        <taxon>Bacteria</taxon>
        <taxon>Pseudomonadati</taxon>
        <taxon>Pseudomonadota</taxon>
        <taxon>Alphaproteobacteria</taxon>
        <taxon>Sphingomonadales</taxon>
        <taxon>Sphingomonadaceae</taxon>
        <taxon>Sphingomonas</taxon>
    </lineage>
</organism>
<dbReference type="Proteomes" id="UP001055580">
    <property type="component" value="Chromosome"/>
</dbReference>